<dbReference type="EMBL" id="SRZC01000016">
    <property type="protein sequence ID" value="TGX81489.1"/>
    <property type="molecule type" value="Genomic_DNA"/>
</dbReference>
<reference evidence="1" key="1">
    <citation type="submission" date="2019-04" db="EMBL/GenBank/DDBJ databases">
        <title>Microbes associate with the intestines of laboratory mice.</title>
        <authorList>
            <person name="Navarre W."/>
            <person name="Wong E."/>
            <person name="Huang K."/>
            <person name="Tropini C."/>
            <person name="Ng K."/>
            <person name="Yu B."/>
        </authorList>
    </citation>
    <scope>NUCLEOTIDE SEQUENCE</scope>
    <source>
        <strain evidence="1">NM73_A23</strain>
    </source>
</reference>
<sequence length="179" mass="20009">MRKLLITIISVISFAANSGAQTVAVNSDLVMDALQTPSLGLEFTTGNSTTLSLNAMGNYKPWGADMKMIAIQPEWRYYLSRRAMSRHFIGLCLPFGTYKVTGTDKVYDGYGVGVGVTFGYVLSLSRRWNIDFHAGVQNFFYKQKELFKTEDPTELITDNSRGSYFLPTRIGISIAYILD</sequence>
<name>A0AC61QPE8_9BACT</name>
<keyword evidence="2" id="KW-1185">Reference proteome</keyword>
<protein>
    <submittedName>
        <fullName evidence="1">DUF3575 domain-containing protein</fullName>
    </submittedName>
</protein>
<evidence type="ECO:0000313" key="2">
    <source>
        <dbReference type="Proteomes" id="UP000308886"/>
    </source>
</evidence>
<proteinExistence type="predicted"/>
<organism evidence="1 2">
    <name type="scientific">Palleniella muris</name>
    <dbReference type="NCBI Taxonomy" id="3038145"/>
    <lineage>
        <taxon>Bacteria</taxon>
        <taxon>Pseudomonadati</taxon>
        <taxon>Bacteroidota</taxon>
        <taxon>Bacteroidia</taxon>
        <taxon>Bacteroidales</taxon>
        <taxon>Prevotellaceae</taxon>
        <taxon>Palleniella</taxon>
    </lineage>
</organism>
<dbReference type="Proteomes" id="UP000308886">
    <property type="component" value="Unassembled WGS sequence"/>
</dbReference>
<evidence type="ECO:0000313" key="1">
    <source>
        <dbReference type="EMBL" id="TGX81489.1"/>
    </source>
</evidence>
<comment type="caution">
    <text evidence="1">The sequence shown here is derived from an EMBL/GenBank/DDBJ whole genome shotgun (WGS) entry which is preliminary data.</text>
</comment>
<gene>
    <name evidence="1" type="ORF">E5358_10155</name>
</gene>
<accession>A0AC61QPE8</accession>